<dbReference type="SMART" id="SM00874">
    <property type="entry name" value="B5"/>
    <property type="match status" value="1"/>
</dbReference>
<dbReference type="Gene3D" id="2.40.50.140">
    <property type="entry name" value="Nucleic acid-binding proteins"/>
    <property type="match status" value="1"/>
</dbReference>
<dbReference type="Gene3D" id="3.50.40.10">
    <property type="entry name" value="Phenylalanyl-trna Synthetase, Chain B, domain 3"/>
    <property type="match status" value="1"/>
</dbReference>
<evidence type="ECO:0000256" key="4">
    <source>
        <dbReference type="ARBA" id="ARBA00011209"/>
    </source>
</evidence>
<dbReference type="InterPro" id="IPR005147">
    <property type="entry name" value="tRNA_synthase_B5-dom"/>
</dbReference>
<evidence type="ECO:0000256" key="2">
    <source>
        <dbReference type="ARBA" id="ARBA00004496"/>
    </source>
</evidence>
<comment type="cofactor">
    <cofactor evidence="1">
        <name>Mg(2+)</name>
        <dbReference type="ChEBI" id="CHEBI:18420"/>
    </cofactor>
</comment>
<keyword evidence="16" id="KW-0030">Aminoacyl-tRNA synthetase</keyword>
<comment type="caution">
    <text evidence="23">The sequence shown here is derived from an EMBL/GenBank/DDBJ whole genome shotgun (WGS) entry which is preliminary data.</text>
</comment>
<dbReference type="PROSITE" id="PS51483">
    <property type="entry name" value="B5"/>
    <property type="match status" value="1"/>
</dbReference>
<dbReference type="InterPro" id="IPR001611">
    <property type="entry name" value="Leu-rich_rpt"/>
</dbReference>
<dbReference type="InterPro" id="IPR036690">
    <property type="entry name" value="Fdx_antiC-bd_sf"/>
</dbReference>
<dbReference type="Pfam" id="PF03483">
    <property type="entry name" value="B3_4"/>
    <property type="match status" value="1"/>
</dbReference>
<dbReference type="InterPro" id="IPR045864">
    <property type="entry name" value="aa-tRNA-synth_II/BPL/LPL"/>
</dbReference>
<evidence type="ECO:0000256" key="13">
    <source>
        <dbReference type="ARBA" id="ARBA00022842"/>
    </source>
</evidence>
<dbReference type="GO" id="GO:0004826">
    <property type="term" value="F:phenylalanine-tRNA ligase activity"/>
    <property type="evidence" value="ECO:0007669"/>
    <property type="project" value="UniProtKB-EC"/>
</dbReference>
<feature type="domain" description="FDX-ACB" evidence="21">
    <location>
        <begin position="706"/>
        <end position="795"/>
    </location>
</feature>
<dbReference type="SMART" id="SM00896">
    <property type="entry name" value="FDX-ACB"/>
    <property type="match status" value="1"/>
</dbReference>
<evidence type="ECO:0000256" key="16">
    <source>
        <dbReference type="ARBA" id="ARBA00023146"/>
    </source>
</evidence>
<evidence type="ECO:0000259" key="21">
    <source>
        <dbReference type="PROSITE" id="PS51447"/>
    </source>
</evidence>
<evidence type="ECO:0000256" key="7">
    <source>
        <dbReference type="ARBA" id="ARBA00022490"/>
    </source>
</evidence>
<evidence type="ECO:0000256" key="6">
    <source>
        <dbReference type="ARBA" id="ARBA00017032"/>
    </source>
</evidence>
<keyword evidence="14 19" id="KW-0694">RNA-binding</keyword>
<feature type="domain" description="TRNA-binding" evidence="20">
    <location>
        <begin position="40"/>
        <end position="157"/>
    </location>
</feature>
<evidence type="ECO:0000256" key="17">
    <source>
        <dbReference type="ARBA" id="ARBA00033189"/>
    </source>
</evidence>
<dbReference type="Gene3D" id="3.30.56.10">
    <property type="match status" value="2"/>
</dbReference>
<dbReference type="InterPro" id="IPR005121">
    <property type="entry name" value="Fdx_antiC-bd"/>
</dbReference>
<dbReference type="PANTHER" id="PTHR10947">
    <property type="entry name" value="PHENYLALANYL-TRNA SYNTHETASE BETA CHAIN AND LEUCINE-RICH REPEAT-CONTAINING PROTEIN 47"/>
    <property type="match status" value="1"/>
</dbReference>
<dbReference type="Pfam" id="PF03147">
    <property type="entry name" value="FDX-ACB"/>
    <property type="match status" value="1"/>
</dbReference>
<dbReference type="PROSITE" id="PS51450">
    <property type="entry name" value="LRR"/>
    <property type="match status" value="1"/>
</dbReference>
<dbReference type="Gene3D" id="3.30.70.380">
    <property type="entry name" value="Ferrodoxin-fold anticodon-binding domain"/>
    <property type="match status" value="1"/>
</dbReference>
<accession>A0ABU0LYX2</accession>
<dbReference type="InterPro" id="IPR009061">
    <property type="entry name" value="DNA-bd_dom_put_sf"/>
</dbReference>
<keyword evidence="24" id="KW-1185">Reference proteome</keyword>
<dbReference type="PROSITE" id="PS50886">
    <property type="entry name" value="TRBD"/>
    <property type="match status" value="1"/>
</dbReference>
<evidence type="ECO:0000256" key="11">
    <source>
        <dbReference type="ARBA" id="ARBA00022741"/>
    </source>
</evidence>
<keyword evidence="7" id="KW-0963">Cytoplasm</keyword>
<comment type="catalytic activity">
    <reaction evidence="18">
        <text>tRNA(Phe) + L-phenylalanine + ATP = L-phenylalanyl-tRNA(Phe) + AMP + diphosphate + H(+)</text>
        <dbReference type="Rhea" id="RHEA:19413"/>
        <dbReference type="Rhea" id="RHEA-COMP:9668"/>
        <dbReference type="Rhea" id="RHEA-COMP:9699"/>
        <dbReference type="ChEBI" id="CHEBI:15378"/>
        <dbReference type="ChEBI" id="CHEBI:30616"/>
        <dbReference type="ChEBI" id="CHEBI:33019"/>
        <dbReference type="ChEBI" id="CHEBI:58095"/>
        <dbReference type="ChEBI" id="CHEBI:78442"/>
        <dbReference type="ChEBI" id="CHEBI:78531"/>
        <dbReference type="ChEBI" id="CHEBI:456215"/>
        <dbReference type="EC" id="6.1.1.20"/>
    </reaction>
</comment>
<dbReference type="InterPro" id="IPR033714">
    <property type="entry name" value="tRNA_bind_bactPheRS"/>
</dbReference>
<keyword evidence="12" id="KW-0067">ATP-binding</keyword>
<comment type="similarity">
    <text evidence="3">Belongs to the phenylalanyl-tRNA synthetase beta subunit family. Type 1 subfamily.</text>
</comment>
<keyword evidence="13" id="KW-0460">Magnesium</keyword>
<feature type="domain" description="B5" evidence="22">
    <location>
        <begin position="410"/>
        <end position="481"/>
    </location>
</feature>
<dbReference type="InterPro" id="IPR041616">
    <property type="entry name" value="PheRS_beta_core"/>
</dbReference>
<reference evidence="23" key="1">
    <citation type="submission" date="2023-07" db="EMBL/GenBank/DDBJ databases">
        <title>Genomic Encyclopedia of Type Strains, Phase IV (KMG-IV): sequencing the most valuable type-strain genomes for metagenomic binning, comparative biology and taxonomic classification.</title>
        <authorList>
            <person name="Goeker M."/>
        </authorList>
    </citation>
    <scope>NUCLEOTIDE SEQUENCE [LARGE SCALE GENOMIC DNA]</scope>
    <source>
        <strain evidence="23">DSM 21204</strain>
    </source>
</reference>
<name>A0ABU0LYX2_9BACT</name>
<dbReference type="PANTHER" id="PTHR10947:SF0">
    <property type="entry name" value="PHENYLALANINE--TRNA LIGASE BETA SUBUNIT"/>
    <property type="match status" value="1"/>
</dbReference>
<comment type="subunit">
    <text evidence="4">Tetramer of two alpha and two beta subunits.</text>
</comment>
<keyword evidence="10" id="KW-0479">Metal-binding</keyword>
<dbReference type="EC" id="6.1.1.20" evidence="5"/>
<evidence type="ECO:0000256" key="15">
    <source>
        <dbReference type="ARBA" id="ARBA00022917"/>
    </source>
</evidence>
<comment type="subcellular location">
    <subcellularLocation>
        <location evidence="2">Cytoplasm</location>
    </subcellularLocation>
</comment>
<dbReference type="SUPFAM" id="SSF56037">
    <property type="entry name" value="PheT/TilS domain"/>
    <property type="match status" value="1"/>
</dbReference>
<dbReference type="InterPro" id="IPR045060">
    <property type="entry name" value="Phe-tRNA-ligase_IIc_bsu"/>
</dbReference>
<dbReference type="InterPro" id="IPR020825">
    <property type="entry name" value="Phe-tRNA_synthase-like_B3/B4"/>
</dbReference>
<organism evidence="23 24">
    <name type="scientific">Mycoplasmoides fastidiosum</name>
    <dbReference type="NCBI Taxonomy" id="92758"/>
    <lineage>
        <taxon>Bacteria</taxon>
        <taxon>Bacillati</taxon>
        <taxon>Mycoplasmatota</taxon>
        <taxon>Mycoplasmoidales</taxon>
        <taxon>Mycoplasmoidaceae</taxon>
        <taxon>Mycoplasmoides</taxon>
    </lineage>
</organism>
<evidence type="ECO:0000256" key="18">
    <source>
        <dbReference type="ARBA" id="ARBA00049255"/>
    </source>
</evidence>
<dbReference type="SUPFAM" id="SSF50249">
    <property type="entry name" value="Nucleic acid-binding proteins"/>
    <property type="match status" value="1"/>
</dbReference>
<dbReference type="InterPro" id="IPR012340">
    <property type="entry name" value="NA-bd_OB-fold"/>
</dbReference>
<dbReference type="Pfam" id="PF01588">
    <property type="entry name" value="tRNA_bind"/>
    <property type="match status" value="1"/>
</dbReference>
<evidence type="ECO:0000313" key="23">
    <source>
        <dbReference type="EMBL" id="MDQ0513872.1"/>
    </source>
</evidence>
<keyword evidence="15" id="KW-0648">Protein biosynthesis</keyword>
<dbReference type="SUPFAM" id="SSF46955">
    <property type="entry name" value="Putative DNA-binding domain"/>
    <property type="match status" value="1"/>
</dbReference>
<evidence type="ECO:0000256" key="14">
    <source>
        <dbReference type="ARBA" id="ARBA00022884"/>
    </source>
</evidence>
<evidence type="ECO:0000256" key="10">
    <source>
        <dbReference type="ARBA" id="ARBA00022723"/>
    </source>
</evidence>
<keyword evidence="8 19" id="KW-0820">tRNA-binding</keyword>
<evidence type="ECO:0000259" key="22">
    <source>
        <dbReference type="PROSITE" id="PS51483"/>
    </source>
</evidence>
<dbReference type="InterPro" id="IPR005146">
    <property type="entry name" value="B3/B4_tRNA-bd"/>
</dbReference>
<evidence type="ECO:0000256" key="12">
    <source>
        <dbReference type="ARBA" id="ARBA00022840"/>
    </source>
</evidence>
<evidence type="ECO:0000256" key="8">
    <source>
        <dbReference type="ARBA" id="ARBA00022555"/>
    </source>
</evidence>
<evidence type="ECO:0000256" key="1">
    <source>
        <dbReference type="ARBA" id="ARBA00001946"/>
    </source>
</evidence>
<evidence type="ECO:0000313" key="24">
    <source>
        <dbReference type="Proteomes" id="UP001240643"/>
    </source>
</evidence>
<sequence>MLISRNLLALLQPAITNITSEQLAEAFIKVGVEVEAVYAHQPIKEIYFGLVKSCQKHPKSQKLSLCEVELSTGVTKTIVCGAANVRTGLKVVVVQPGAVLPNGLAIQPREVLGQLSDGMICAYDEIRGIDKTILSNGNDDEGIIELDADFNYQQPFNPSVLGLDDWVFDLSLPSNRPDLHCAFGLVVEISQKLNLAFKIPSYEELWSKVNDLARTATLKVVNNQKTNDAAFFVEINQIAIQKSDWNLKSLMLNNNLGSINNLVDLGNLLVLLFQQPVHFHDVEKIRDKTLKIDYATNQTFTDLNQKNYQLSQDEIVILDGADQVLALGGMIGSDVTKISDTTTTSYLELINFQALPILKANLKYQINSLSTISNSSQKSNYLSLLALNFIIQKLSANYDLKLAYAVAKKPEPRIIQFNQIWLEEFIGHQFKSEMIIDQLIKLGFTQQNDHLIVPTWRLDLHDFNDLAEEITNIIGINEIAFTPPVLVPQNKLDLVQFENWNQIRQYWLHKNFFEAKTYNLQKRNDVEKFNFMHTPIYADLKNYNNINRTTLRTHSLRELLEVALINLSKQNRPVSWFELANVFADDSSRLGLSVLAIPDVISFPMNQTKLSHDLYDLKTYLSESLNLCHQQINFKGIDADKYLTEVFVPENTNCIVDGNDQILGYVGQLNYGFLKNQKWNLKQVCYGAFVWVDRGVPLKRTAPVLSEYPSSFRDFSFSLSLDAHLKLGDLIQQIYEITNVVEVNLIDKYVDEKTENNYLLTVRLNNLSKTLDSQEIDTAFNDIVAIFTNNNIKLR</sequence>
<dbReference type="EMBL" id="JAUSWO010000001">
    <property type="protein sequence ID" value="MDQ0513872.1"/>
    <property type="molecule type" value="Genomic_DNA"/>
</dbReference>
<evidence type="ECO:0000256" key="3">
    <source>
        <dbReference type="ARBA" id="ARBA00008653"/>
    </source>
</evidence>
<dbReference type="InterPro" id="IPR004532">
    <property type="entry name" value="Phe-tRNA-ligase_IIc_bsu_bact"/>
</dbReference>
<dbReference type="PROSITE" id="PS51447">
    <property type="entry name" value="FDX_ACB"/>
    <property type="match status" value="1"/>
</dbReference>
<dbReference type="RefSeq" id="WP_256547434.1">
    <property type="nucleotide sequence ID" value="NZ_CP101809.1"/>
</dbReference>
<dbReference type="NCBIfam" id="TIGR00472">
    <property type="entry name" value="pheT_bact"/>
    <property type="match status" value="1"/>
</dbReference>
<evidence type="ECO:0000259" key="20">
    <source>
        <dbReference type="PROSITE" id="PS50886"/>
    </source>
</evidence>
<dbReference type="SUPFAM" id="SSF55681">
    <property type="entry name" value="Class II aaRS and biotin synthetases"/>
    <property type="match status" value="1"/>
</dbReference>
<keyword evidence="9 23" id="KW-0436">Ligase</keyword>
<dbReference type="SUPFAM" id="SSF54991">
    <property type="entry name" value="Anticodon-binding domain of PheRS"/>
    <property type="match status" value="1"/>
</dbReference>
<proteinExistence type="inferred from homology"/>
<protein>
    <recommendedName>
        <fullName evidence="6">Phenylalanine--tRNA ligase beta subunit</fullName>
        <ecNumber evidence="5">6.1.1.20</ecNumber>
    </recommendedName>
    <alternativeName>
        <fullName evidence="17">Phenylalanyl-tRNA synthetase beta subunit</fullName>
    </alternativeName>
</protein>
<dbReference type="Gene3D" id="3.30.930.10">
    <property type="entry name" value="Bira Bifunctional Protein, Domain 2"/>
    <property type="match status" value="1"/>
</dbReference>
<evidence type="ECO:0000256" key="9">
    <source>
        <dbReference type="ARBA" id="ARBA00022598"/>
    </source>
</evidence>
<keyword evidence="11" id="KW-0547">Nucleotide-binding</keyword>
<dbReference type="SMART" id="SM00873">
    <property type="entry name" value="B3_4"/>
    <property type="match status" value="1"/>
</dbReference>
<dbReference type="InterPro" id="IPR002547">
    <property type="entry name" value="tRNA-bd_dom"/>
</dbReference>
<dbReference type="Proteomes" id="UP001240643">
    <property type="component" value="Unassembled WGS sequence"/>
</dbReference>
<gene>
    <name evidence="23" type="ORF">J2Z62_000310</name>
</gene>
<dbReference type="CDD" id="cd02796">
    <property type="entry name" value="tRNA_bind_bactPheRS"/>
    <property type="match status" value="1"/>
</dbReference>
<evidence type="ECO:0000256" key="5">
    <source>
        <dbReference type="ARBA" id="ARBA00012814"/>
    </source>
</evidence>
<evidence type="ECO:0000256" key="19">
    <source>
        <dbReference type="PROSITE-ProRule" id="PRU00209"/>
    </source>
</evidence>
<dbReference type="Pfam" id="PF17759">
    <property type="entry name" value="tRNA_synthFbeta"/>
    <property type="match status" value="1"/>
</dbReference>
<dbReference type="Pfam" id="PF03484">
    <property type="entry name" value="B5"/>
    <property type="match status" value="1"/>
</dbReference>